<reference evidence="1 2" key="1">
    <citation type="journal article" date="2016" name="Nat. Commun.">
        <title>Thousands of microbial genomes shed light on interconnected biogeochemical processes in an aquifer system.</title>
        <authorList>
            <person name="Anantharaman K."/>
            <person name="Brown C.T."/>
            <person name="Hug L.A."/>
            <person name="Sharon I."/>
            <person name="Castelle C.J."/>
            <person name="Probst A.J."/>
            <person name="Thomas B.C."/>
            <person name="Singh A."/>
            <person name="Wilkins M.J."/>
            <person name="Karaoz U."/>
            <person name="Brodie E.L."/>
            <person name="Williams K.H."/>
            <person name="Hubbard S.S."/>
            <person name="Banfield J.F."/>
        </authorList>
    </citation>
    <scope>NUCLEOTIDE SEQUENCE [LARGE SCALE GENOMIC DNA]</scope>
</reference>
<dbReference type="AlphaFoldDB" id="A0A1F5PGZ9"/>
<evidence type="ECO:0000313" key="2">
    <source>
        <dbReference type="Proteomes" id="UP000178377"/>
    </source>
</evidence>
<protein>
    <submittedName>
        <fullName evidence="1">Uncharacterized protein</fullName>
    </submittedName>
</protein>
<dbReference type="Proteomes" id="UP000178377">
    <property type="component" value="Unassembled WGS sequence"/>
</dbReference>
<evidence type="ECO:0000313" key="1">
    <source>
        <dbReference type="EMBL" id="OGE89193.1"/>
    </source>
</evidence>
<sequence>MIIFLGEVRNIFSENIEDRRRCMNEVIQLGGLKRLQQKFPQLQPKRLSWKRSDIQFSKNLPLYIYSRYSVRPSETAGLAHDRLNKSSENERKNRLSAAYQHTKIRAIMEIAADL</sequence>
<name>A0A1F5PGZ9_9BACT</name>
<comment type="caution">
    <text evidence="1">The sequence shown here is derived from an EMBL/GenBank/DDBJ whole genome shotgun (WGS) entry which is preliminary data.</text>
</comment>
<dbReference type="EMBL" id="MFEO01000026">
    <property type="protein sequence ID" value="OGE89193.1"/>
    <property type="molecule type" value="Genomic_DNA"/>
</dbReference>
<accession>A0A1F5PGZ9</accession>
<proteinExistence type="predicted"/>
<gene>
    <name evidence="1" type="ORF">A2722_00450</name>
</gene>
<organism evidence="1 2">
    <name type="scientific">Candidatus Doudnabacteria bacterium RIFCSPHIGHO2_01_FULL_50_11</name>
    <dbReference type="NCBI Taxonomy" id="1817828"/>
    <lineage>
        <taxon>Bacteria</taxon>
        <taxon>Candidatus Doudnaibacteriota</taxon>
    </lineage>
</organism>